<organism evidence="4 5">
    <name type="scientific">Sulfurifustis variabilis</name>
    <dbReference type="NCBI Taxonomy" id="1675686"/>
    <lineage>
        <taxon>Bacteria</taxon>
        <taxon>Pseudomonadati</taxon>
        <taxon>Pseudomonadota</taxon>
        <taxon>Gammaproteobacteria</taxon>
        <taxon>Acidiferrobacterales</taxon>
        <taxon>Acidiferrobacteraceae</taxon>
        <taxon>Sulfurifustis</taxon>
    </lineage>
</organism>
<keyword evidence="5" id="KW-1185">Reference proteome</keyword>
<dbReference type="GO" id="GO:0004222">
    <property type="term" value="F:metalloendopeptidase activity"/>
    <property type="evidence" value="ECO:0007669"/>
    <property type="project" value="TreeGrafter"/>
</dbReference>
<gene>
    <name evidence="4" type="ORF">SVA_1590</name>
</gene>
<dbReference type="AlphaFoldDB" id="A0A1B4V6F5"/>
<evidence type="ECO:0000313" key="5">
    <source>
        <dbReference type="Proteomes" id="UP000218899"/>
    </source>
</evidence>
<sequence>MKRLLLGVALALGGAPALAELPRTEPVPGGLVTVRLAPTEQPPPRVFLAEARVMVLAHEGAWHAVVGVPLTLEPGEHRLRVVEDDDVREVTFAVNPKEYRVQHITLSNQRMVEPPAEDLARIEQDHFVIRGVFERWTDVAAPPVRFDLPAKGRISGNFGLQRFFNNQPRQPHSGIDIAASVGTPVVAPAPGVVVEVGDYFFNGRTVFIDHGQGLVSMYNHLHRVLVAPGTPVKRGQRIGEVGKSGRVTGPHLHWSVSLNNTRVDPLLFVSDEAIRQFARQKM</sequence>
<feature type="domain" description="M23ase beta-sheet core" evidence="2">
    <location>
        <begin position="171"/>
        <end position="265"/>
    </location>
</feature>
<feature type="chain" id="PRO_5008571243" evidence="1">
    <location>
        <begin position="20"/>
        <end position="282"/>
    </location>
</feature>
<accession>A0A1B4V6F5</accession>
<dbReference type="Proteomes" id="UP000218899">
    <property type="component" value="Chromosome"/>
</dbReference>
<dbReference type="InterPro" id="IPR011055">
    <property type="entry name" value="Dup_hybrid_motif"/>
</dbReference>
<dbReference type="RefSeq" id="WP_096460694.1">
    <property type="nucleotide sequence ID" value="NZ_AP014936.1"/>
</dbReference>
<proteinExistence type="predicted"/>
<dbReference type="SUPFAM" id="SSF51261">
    <property type="entry name" value="Duplicated hybrid motif"/>
    <property type="match status" value="1"/>
</dbReference>
<feature type="signal peptide" evidence="1">
    <location>
        <begin position="1"/>
        <end position="19"/>
    </location>
</feature>
<dbReference type="Pfam" id="PF18421">
    <property type="entry name" value="Peptidase_M23_N"/>
    <property type="match status" value="1"/>
</dbReference>
<dbReference type="Gene3D" id="2.70.70.10">
    <property type="entry name" value="Glucose Permease (Domain IIA)"/>
    <property type="match status" value="1"/>
</dbReference>
<keyword evidence="1" id="KW-0732">Signal</keyword>
<evidence type="ECO:0000313" key="4">
    <source>
        <dbReference type="EMBL" id="BAU48152.1"/>
    </source>
</evidence>
<evidence type="ECO:0000259" key="2">
    <source>
        <dbReference type="Pfam" id="PF01551"/>
    </source>
</evidence>
<dbReference type="Gene3D" id="2.60.40.1590">
    <property type="entry name" value="Peptidoglycan hydrolase domains"/>
    <property type="match status" value="1"/>
</dbReference>
<dbReference type="KEGG" id="sva:SVA_1590"/>
<evidence type="ECO:0000256" key="1">
    <source>
        <dbReference type="SAM" id="SignalP"/>
    </source>
</evidence>
<dbReference type="PANTHER" id="PTHR21666:SF285">
    <property type="entry name" value="M23 FAMILY METALLOPEPTIDASE"/>
    <property type="match status" value="1"/>
</dbReference>
<dbReference type="Pfam" id="PF01551">
    <property type="entry name" value="Peptidase_M23"/>
    <property type="match status" value="1"/>
</dbReference>
<dbReference type="InterPro" id="IPR016047">
    <property type="entry name" value="M23ase_b-sheet_dom"/>
</dbReference>
<feature type="domain" description="Peptidase family M23 N-terminal" evidence="3">
    <location>
        <begin position="25"/>
        <end position="97"/>
    </location>
</feature>
<dbReference type="PANTHER" id="PTHR21666">
    <property type="entry name" value="PEPTIDASE-RELATED"/>
    <property type="match status" value="1"/>
</dbReference>
<dbReference type="InterPro" id="IPR040487">
    <property type="entry name" value="Peptidase_M23_N"/>
</dbReference>
<dbReference type="InterPro" id="IPR050570">
    <property type="entry name" value="Cell_wall_metabolism_enzyme"/>
</dbReference>
<dbReference type="EMBL" id="AP014936">
    <property type="protein sequence ID" value="BAU48152.1"/>
    <property type="molecule type" value="Genomic_DNA"/>
</dbReference>
<dbReference type="CDD" id="cd12797">
    <property type="entry name" value="M23_peptidase"/>
    <property type="match status" value="1"/>
</dbReference>
<dbReference type="OrthoDB" id="9805070at2"/>
<evidence type="ECO:0000259" key="3">
    <source>
        <dbReference type="Pfam" id="PF18421"/>
    </source>
</evidence>
<reference evidence="4 5" key="1">
    <citation type="submission" date="2015-08" db="EMBL/GenBank/DDBJ databases">
        <title>Complete genome sequence of Sulfurifustis variabilis.</title>
        <authorList>
            <person name="Miura A."/>
            <person name="Kojima H."/>
            <person name="Fukui M."/>
        </authorList>
    </citation>
    <scope>NUCLEOTIDE SEQUENCE [LARGE SCALE GENOMIC DNA]</scope>
    <source>
        <strain evidence="5">skN76</strain>
    </source>
</reference>
<name>A0A1B4V6F5_9GAMM</name>
<protein>
    <submittedName>
        <fullName evidence="4">Peptidase M23</fullName>
    </submittedName>
</protein>